<dbReference type="PRINTS" id="PR00035">
    <property type="entry name" value="HTHGNTR"/>
</dbReference>
<keyword evidence="6" id="KW-1185">Reference proteome</keyword>
<dbReference type="SUPFAM" id="SSF46785">
    <property type="entry name" value="Winged helix' DNA-binding domain"/>
    <property type="match status" value="1"/>
</dbReference>
<dbReference type="GO" id="GO:0003677">
    <property type="term" value="F:DNA binding"/>
    <property type="evidence" value="ECO:0007669"/>
    <property type="project" value="UniProtKB-KW"/>
</dbReference>
<dbReference type="CDD" id="cd07377">
    <property type="entry name" value="WHTH_GntR"/>
    <property type="match status" value="1"/>
</dbReference>
<dbReference type="Gene3D" id="1.10.10.10">
    <property type="entry name" value="Winged helix-like DNA-binding domain superfamily/Winged helix DNA-binding domain"/>
    <property type="match status" value="1"/>
</dbReference>
<dbReference type="Pfam" id="PF00392">
    <property type="entry name" value="GntR"/>
    <property type="match status" value="1"/>
</dbReference>
<dbReference type="GO" id="GO:0003700">
    <property type="term" value="F:DNA-binding transcription factor activity"/>
    <property type="evidence" value="ECO:0007669"/>
    <property type="project" value="InterPro"/>
</dbReference>
<keyword evidence="2" id="KW-0238">DNA-binding</keyword>
<dbReference type="InterPro" id="IPR011711">
    <property type="entry name" value="GntR_C"/>
</dbReference>
<dbReference type="InterPro" id="IPR036390">
    <property type="entry name" value="WH_DNA-bd_sf"/>
</dbReference>
<dbReference type="Gene3D" id="1.20.120.530">
    <property type="entry name" value="GntR ligand-binding domain-like"/>
    <property type="match status" value="1"/>
</dbReference>
<reference evidence="5 6" key="1">
    <citation type="submission" date="2017-05" db="EMBL/GenBank/DDBJ databases">
        <authorList>
            <person name="Song R."/>
            <person name="Chenine A.L."/>
            <person name="Ruprecht R.M."/>
        </authorList>
    </citation>
    <scope>NUCLEOTIDE SEQUENCE [LARGE SCALE GENOMIC DNA]</scope>
    <source>
        <strain evidence="5 6">DSM 26136</strain>
    </source>
</reference>
<dbReference type="KEGG" id="cser:CCO03_08195"/>
<accession>A0A1Y0ELX6</accession>
<feature type="domain" description="HTH gntR-type" evidence="4">
    <location>
        <begin position="6"/>
        <end position="73"/>
    </location>
</feature>
<dbReference type="InterPro" id="IPR000524">
    <property type="entry name" value="Tscrpt_reg_HTH_GntR"/>
</dbReference>
<dbReference type="SUPFAM" id="SSF48008">
    <property type="entry name" value="GntR ligand-binding domain-like"/>
    <property type="match status" value="1"/>
</dbReference>
<keyword evidence="3" id="KW-0804">Transcription</keyword>
<evidence type="ECO:0000256" key="1">
    <source>
        <dbReference type="ARBA" id="ARBA00023015"/>
    </source>
</evidence>
<proteinExistence type="predicted"/>
<dbReference type="Pfam" id="PF07729">
    <property type="entry name" value="FCD"/>
    <property type="match status" value="1"/>
</dbReference>
<dbReference type="EMBL" id="CP021455">
    <property type="protein sequence ID" value="ARU04655.1"/>
    <property type="molecule type" value="Genomic_DNA"/>
</dbReference>
<evidence type="ECO:0000313" key="6">
    <source>
        <dbReference type="Proteomes" id="UP000196138"/>
    </source>
</evidence>
<keyword evidence="1" id="KW-0805">Transcription regulation</keyword>
<evidence type="ECO:0000313" key="5">
    <source>
        <dbReference type="EMBL" id="ARU04655.1"/>
    </source>
</evidence>
<evidence type="ECO:0000259" key="4">
    <source>
        <dbReference type="PROSITE" id="PS50949"/>
    </source>
</evidence>
<dbReference type="InterPro" id="IPR008920">
    <property type="entry name" value="TF_FadR/GntR_C"/>
</dbReference>
<dbReference type="SMART" id="SM00345">
    <property type="entry name" value="HTH_GNTR"/>
    <property type="match status" value="1"/>
</dbReference>
<dbReference type="SMART" id="SM00895">
    <property type="entry name" value="FCD"/>
    <property type="match status" value="1"/>
</dbReference>
<gene>
    <name evidence="5" type="ORF">CCO03_08195</name>
</gene>
<organism evidence="5 6">
    <name type="scientific">Comamonas serinivorans</name>
    <dbReference type="NCBI Taxonomy" id="1082851"/>
    <lineage>
        <taxon>Bacteria</taxon>
        <taxon>Pseudomonadati</taxon>
        <taxon>Pseudomonadota</taxon>
        <taxon>Betaproteobacteria</taxon>
        <taxon>Burkholderiales</taxon>
        <taxon>Comamonadaceae</taxon>
        <taxon>Comamonas</taxon>
    </lineage>
</organism>
<dbReference type="PANTHER" id="PTHR43537">
    <property type="entry name" value="TRANSCRIPTIONAL REGULATOR, GNTR FAMILY"/>
    <property type="match status" value="1"/>
</dbReference>
<sequence>MSLNRRPLYEEVADQLRDRIFRSELSPGDWLDELKLASEMDISRTPMREAIKVLAAEGLVQMKPRRGAYVSESSPKDLHDIYHLLGLLESDASAELARLVASDTEAGRHAMAELEALHEQLRAAAARIPASSTEFFRINEAFHLRLLQLADNRWRTQMVQDLRKLMKLHRHHSLLKRGRISQSFDEHEQIMAALRAGQPADARAVMQAHFASGLEAAASPPAVTS</sequence>
<dbReference type="AlphaFoldDB" id="A0A1Y0ELX6"/>
<dbReference type="PANTHER" id="PTHR43537:SF45">
    <property type="entry name" value="GNTR FAMILY REGULATORY PROTEIN"/>
    <property type="match status" value="1"/>
</dbReference>
<dbReference type="InterPro" id="IPR036388">
    <property type="entry name" value="WH-like_DNA-bd_sf"/>
</dbReference>
<name>A0A1Y0ELX6_9BURK</name>
<dbReference type="RefSeq" id="WP_087279662.1">
    <property type="nucleotide sequence ID" value="NZ_CP021455.1"/>
</dbReference>
<evidence type="ECO:0000256" key="3">
    <source>
        <dbReference type="ARBA" id="ARBA00023163"/>
    </source>
</evidence>
<dbReference type="OrthoDB" id="9799812at2"/>
<protein>
    <submittedName>
        <fullName evidence="5">GntR family transcriptional regulator</fullName>
    </submittedName>
</protein>
<evidence type="ECO:0000256" key="2">
    <source>
        <dbReference type="ARBA" id="ARBA00023125"/>
    </source>
</evidence>
<dbReference type="PROSITE" id="PS50949">
    <property type="entry name" value="HTH_GNTR"/>
    <property type="match status" value="1"/>
</dbReference>
<dbReference type="Proteomes" id="UP000196138">
    <property type="component" value="Chromosome"/>
</dbReference>